<evidence type="ECO:0000313" key="3">
    <source>
        <dbReference type="Proteomes" id="UP000054270"/>
    </source>
</evidence>
<evidence type="ECO:0000256" key="1">
    <source>
        <dbReference type="SAM" id="MobiDB-lite"/>
    </source>
</evidence>
<dbReference type="OMA" id="MASTEND"/>
<dbReference type="AlphaFoldDB" id="A0A0D2N2W8"/>
<dbReference type="EMBL" id="KN817728">
    <property type="protein sequence ID" value="KJA13589.1"/>
    <property type="molecule type" value="Genomic_DNA"/>
</dbReference>
<keyword evidence="3" id="KW-1185">Reference proteome</keyword>
<name>A0A0D2N2W8_HYPSF</name>
<evidence type="ECO:0000313" key="2">
    <source>
        <dbReference type="EMBL" id="KJA13589.1"/>
    </source>
</evidence>
<dbReference type="Proteomes" id="UP000054270">
    <property type="component" value="Unassembled WGS sequence"/>
</dbReference>
<feature type="region of interest" description="Disordered" evidence="1">
    <location>
        <begin position="1"/>
        <end position="43"/>
    </location>
</feature>
<sequence length="361" mass="40060">MASTENDRPSSIPAGQSRISNNSDALQLGPRKKPRSTDPLVHHGRHFGRSIHALCNVHALINNGIIRMGERSEEPEEAFTAQERREHKVFILLLKSVPGLEDRIMASDSEEEVHHIATLIQKGASSARSDDTKSLKSAIIDWLLPAGEPLIPPIARNAKIDRGFNHERTGALLCPAGVDWSDREIKQKLRSGELSVSGDQWPIFLYTSYEYDDTNPWKGLLRSAILVKAFKHIFTSPSSVDIEAKATRSGNARIHGMTSMTCASVVYAATQARFALSSSSVFSRTDTSTDSERFYNSLLELLADPEEIDEVNTLLVWWNRQVFPNYTPNSRPVSKNSVLATIKAKRAAAKQVALRDANTNF</sequence>
<gene>
    <name evidence="2" type="ORF">HYPSUDRAFT_151445</name>
</gene>
<dbReference type="Pfam" id="PF20414">
    <property type="entry name" value="DUF6698"/>
    <property type="match status" value="1"/>
</dbReference>
<proteinExistence type="predicted"/>
<dbReference type="InterPro" id="IPR046521">
    <property type="entry name" value="DUF6698"/>
</dbReference>
<protein>
    <submittedName>
        <fullName evidence="2">Uncharacterized protein</fullName>
    </submittedName>
</protein>
<feature type="compositionally biased region" description="Polar residues" evidence="1">
    <location>
        <begin position="13"/>
        <end position="25"/>
    </location>
</feature>
<dbReference type="OrthoDB" id="3160134at2759"/>
<dbReference type="STRING" id="945553.A0A0D2N2W8"/>
<accession>A0A0D2N2W8</accession>
<reference evidence="3" key="1">
    <citation type="submission" date="2014-04" db="EMBL/GenBank/DDBJ databases">
        <title>Evolutionary Origins and Diversification of the Mycorrhizal Mutualists.</title>
        <authorList>
            <consortium name="DOE Joint Genome Institute"/>
            <consortium name="Mycorrhizal Genomics Consortium"/>
            <person name="Kohler A."/>
            <person name="Kuo A."/>
            <person name="Nagy L.G."/>
            <person name="Floudas D."/>
            <person name="Copeland A."/>
            <person name="Barry K.W."/>
            <person name="Cichocki N."/>
            <person name="Veneault-Fourrey C."/>
            <person name="LaButti K."/>
            <person name="Lindquist E.A."/>
            <person name="Lipzen A."/>
            <person name="Lundell T."/>
            <person name="Morin E."/>
            <person name="Murat C."/>
            <person name="Riley R."/>
            <person name="Ohm R."/>
            <person name="Sun H."/>
            <person name="Tunlid A."/>
            <person name="Henrissat B."/>
            <person name="Grigoriev I.V."/>
            <person name="Hibbett D.S."/>
            <person name="Martin F."/>
        </authorList>
    </citation>
    <scope>NUCLEOTIDE SEQUENCE [LARGE SCALE GENOMIC DNA]</scope>
    <source>
        <strain evidence="3">FD-334 SS-4</strain>
    </source>
</reference>
<organism evidence="2 3">
    <name type="scientific">Hypholoma sublateritium (strain FD-334 SS-4)</name>
    <dbReference type="NCBI Taxonomy" id="945553"/>
    <lineage>
        <taxon>Eukaryota</taxon>
        <taxon>Fungi</taxon>
        <taxon>Dikarya</taxon>
        <taxon>Basidiomycota</taxon>
        <taxon>Agaricomycotina</taxon>
        <taxon>Agaricomycetes</taxon>
        <taxon>Agaricomycetidae</taxon>
        <taxon>Agaricales</taxon>
        <taxon>Agaricineae</taxon>
        <taxon>Strophariaceae</taxon>
        <taxon>Hypholoma</taxon>
    </lineage>
</organism>